<name>A0A367JMH1_RHIST</name>
<sequence length="125" mass="14587">MKVYFHNKFMVRQQFTKGLDGRGIIVGKQGNETMDLEEEVNSYNLGTLMTLSQAWAYQSRFLFAATEEQASGRKYNVYSDKQKAPFFYFNRIKLWKSDPSAHKAQVEVRTEVGKATQRRSLLQYL</sequence>
<gene>
    <name evidence="1" type="ORF">CU098_009144</name>
</gene>
<protein>
    <submittedName>
        <fullName evidence="1">Uncharacterized protein</fullName>
    </submittedName>
</protein>
<evidence type="ECO:0000313" key="2">
    <source>
        <dbReference type="Proteomes" id="UP000253551"/>
    </source>
</evidence>
<comment type="caution">
    <text evidence="1">The sequence shown here is derived from an EMBL/GenBank/DDBJ whole genome shotgun (WGS) entry which is preliminary data.</text>
</comment>
<organism evidence="1 2">
    <name type="scientific">Rhizopus stolonifer</name>
    <name type="common">Rhizopus nigricans</name>
    <dbReference type="NCBI Taxonomy" id="4846"/>
    <lineage>
        <taxon>Eukaryota</taxon>
        <taxon>Fungi</taxon>
        <taxon>Fungi incertae sedis</taxon>
        <taxon>Mucoromycota</taxon>
        <taxon>Mucoromycotina</taxon>
        <taxon>Mucoromycetes</taxon>
        <taxon>Mucorales</taxon>
        <taxon>Mucorineae</taxon>
        <taxon>Rhizopodaceae</taxon>
        <taxon>Rhizopus</taxon>
    </lineage>
</organism>
<keyword evidence="2" id="KW-1185">Reference proteome</keyword>
<dbReference type="EMBL" id="PJQM01003039">
    <property type="protein sequence ID" value="RCH91144.1"/>
    <property type="molecule type" value="Genomic_DNA"/>
</dbReference>
<dbReference type="Proteomes" id="UP000253551">
    <property type="component" value="Unassembled WGS sequence"/>
</dbReference>
<dbReference type="AlphaFoldDB" id="A0A367JMH1"/>
<proteinExistence type="predicted"/>
<evidence type="ECO:0000313" key="1">
    <source>
        <dbReference type="EMBL" id="RCH91144.1"/>
    </source>
</evidence>
<reference evidence="1 2" key="1">
    <citation type="journal article" date="2018" name="G3 (Bethesda)">
        <title>Phylogenetic and Phylogenomic Definition of Rhizopus Species.</title>
        <authorList>
            <person name="Gryganskyi A.P."/>
            <person name="Golan J."/>
            <person name="Dolatabadi S."/>
            <person name="Mondo S."/>
            <person name="Robb S."/>
            <person name="Idnurm A."/>
            <person name="Muszewska A."/>
            <person name="Steczkiewicz K."/>
            <person name="Masonjones S."/>
            <person name="Liao H.L."/>
            <person name="Gajdeczka M.T."/>
            <person name="Anike F."/>
            <person name="Vuek A."/>
            <person name="Anishchenko I.M."/>
            <person name="Voigt K."/>
            <person name="de Hoog G.S."/>
            <person name="Smith M.E."/>
            <person name="Heitman J."/>
            <person name="Vilgalys R."/>
            <person name="Stajich J.E."/>
        </authorList>
    </citation>
    <scope>NUCLEOTIDE SEQUENCE [LARGE SCALE GENOMIC DNA]</scope>
    <source>
        <strain evidence="1 2">LSU 92-RS-03</strain>
    </source>
</reference>
<accession>A0A367JMH1</accession>
<dbReference type="OrthoDB" id="2270879at2759"/>